<gene>
    <name evidence="3" type="ORF">O6P43_016826</name>
</gene>
<evidence type="ECO:0000313" key="3">
    <source>
        <dbReference type="EMBL" id="KAJ7961488.1"/>
    </source>
</evidence>
<evidence type="ECO:0000259" key="2">
    <source>
        <dbReference type="Pfam" id="PF03478"/>
    </source>
</evidence>
<feature type="chain" id="PRO_5041926671" evidence="1">
    <location>
        <begin position="23"/>
        <end position="391"/>
    </location>
</feature>
<dbReference type="KEGG" id="qsa:O6P43_016826"/>
<dbReference type="InterPro" id="IPR005174">
    <property type="entry name" value="KIB1-4_b-propeller"/>
</dbReference>
<keyword evidence="1" id="KW-0732">Signal</keyword>
<feature type="domain" description="KIB1-4 beta-propeller" evidence="2">
    <location>
        <begin position="73"/>
        <end position="361"/>
    </location>
</feature>
<dbReference type="PANTHER" id="PTHR44259">
    <property type="entry name" value="OS07G0183000 PROTEIN-RELATED"/>
    <property type="match status" value="1"/>
</dbReference>
<organism evidence="3 4">
    <name type="scientific">Quillaja saponaria</name>
    <name type="common">Soap bark tree</name>
    <dbReference type="NCBI Taxonomy" id="32244"/>
    <lineage>
        <taxon>Eukaryota</taxon>
        <taxon>Viridiplantae</taxon>
        <taxon>Streptophyta</taxon>
        <taxon>Embryophyta</taxon>
        <taxon>Tracheophyta</taxon>
        <taxon>Spermatophyta</taxon>
        <taxon>Magnoliopsida</taxon>
        <taxon>eudicotyledons</taxon>
        <taxon>Gunneridae</taxon>
        <taxon>Pentapetalae</taxon>
        <taxon>rosids</taxon>
        <taxon>fabids</taxon>
        <taxon>Fabales</taxon>
        <taxon>Quillajaceae</taxon>
        <taxon>Quillaja</taxon>
    </lineage>
</organism>
<evidence type="ECO:0000313" key="4">
    <source>
        <dbReference type="Proteomes" id="UP001163823"/>
    </source>
</evidence>
<evidence type="ECO:0000256" key="1">
    <source>
        <dbReference type="SAM" id="SignalP"/>
    </source>
</evidence>
<proteinExistence type="predicted"/>
<dbReference type="InterPro" id="IPR050942">
    <property type="entry name" value="F-box_BR-signaling"/>
</dbReference>
<keyword evidence="4" id="KW-1185">Reference proteome</keyword>
<dbReference type="AlphaFoldDB" id="A0AAD7LNW9"/>
<comment type="caution">
    <text evidence="3">The sequence shown here is derived from an EMBL/GenBank/DDBJ whole genome shotgun (WGS) entry which is preliminary data.</text>
</comment>
<feature type="signal peptide" evidence="1">
    <location>
        <begin position="1"/>
        <end position="22"/>
    </location>
</feature>
<dbReference type="EMBL" id="JARAOO010000007">
    <property type="protein sequence ID" value="KAJ7961488.1"/>
    <property type="molecule type" value="Genomic_DNA"/>
</dbReference>
<protein>
    <submittedName>
        <fullName evidence="3">F-box protein</fullName>
    </submittedName>
</protein>
<dbReference type="PANTHER" id="PTHR44259:SF108">
    <property type="entry name" value="F-BOX PROTEIN SKIP23-LIKE"/>
    <property type="match status" value="1"/>
</dbReference>
<dbReference type="Proteomes" id="UP001163823">
    <property type="component" value="Chromosome 7"/>
</dbReference>
<accession>A0AAD7LNW9</accession>
<dbReference type="Pfam" id="PF03478">
    <property type="entry name" value="Beta-prop_KIB1-4"/>
    <property type="match status" value="1"/>
</dbReference>
<sequence>MGNWANLLPDILLLILKKLISSCEDFTGSVVFGEVCTSWRSIYIQGKDLIKQLPPQVIWLMLAEEEDTNKRGFFSLAKGNTRYLQLPEAQGKFCFSFPQGWLITAGEDFGLNLLHLLSRVQFQLPNLRTVPESALENTSFPMVINRALLTANPSLTSDFKVIIVFDSDRLAFAKLGDNAWTVIKETHSFSDVTCYEGNIYGLNWRGYIWVCDIEGSEPKATILFRIQVERFVPHIERAYLVESSGKLLAVLRIGVEAMFESGVIRTYEGTEIYAYGTTQFLVFELNISNRSWTRLESLENRALFVGHNSSISVNAWSICGCKANSIYFTDDTEDFYVIENGAYGLYSDLTERGGGRDMGVWNMVDGSIEPLFNPPSYCRVAPPLWVFPNFP</sequence>
<reference evidence="3" key="1">
    <citation type="journal article" date="2023" name="Science">
        <title>Elucidation of the pathway for biosynthesis of saponin adjuvants from the soapbark tree.</title>
        <authorList>
            <person name="Reed J."/>
            <person name="Orme A."/>
            <person name="El-Demerdash A."/>
            <person name="Owen C."/>
            <person name="Martin L.B.B."/>
            <person name="Misra R.C."/>
            <person name="Kikuchi S."/>
            <person name="Rejzek M."/>
            <person name="Martin A.C."/>
            <person name="Harkess A."/>
            <person name="Leebens-Mack J."/>
            <person name="Louveau T."/>
            <person name="Stephenson M.J."/>
            <person name="Osbourn A."/>
        </authorList>
    </citation>
    <scope>NUCLEOTIDE SEQUENCE</scope>
    <source>
        <strain evidence="3">S10</strain>
    </source>
</reference>
<name>A0AAD7LNW9_QUISA</name>